<keyword evidence="2" id="KW-1185">Reference proteome</keyword>
<accession>A0ACB8X3F8</accession>
<dbReference type="EMBL" id="CM041533">
    <property type="protein sequence ID" value="KAI3374625.1"/>
    <property type="molecule type" value="Genomic_DNA"/>
</dbReference>
<protein>
    <submittedName>
        <fullName evidence="1">Uncharacterized protein</fullName>
    </submittedName>
</protein>
<evidence type="ECO:0000313" key="1">
    <source>
        <dbReference type="EMBL" id="KAI3374625.1"/>
    </source>
</evidence>
<name>A0ACB8X3F8_9TELE</name>
<gene>
    <name evidence="1" type="ORF">L3Q82_021199</name>
</gene>
<dbReference type="Proteomes" id="UP000831701">
    <property type="component" value="Chromosome 3"/>
</dbReference>
<evidence type="ECO:0000313" key="2">
    <source>
        <dbReference type="Proteomes" id="UP000831701"/>
    </source>
</evidence>
<sequence>DITQKGYEKKRSKLIGAFFPQMPENNMAQGIQLERAKFCCSICLDLLKEPVTIPCGHSYCITCIKDYLDKEDRRGIHSCPQCRQIFIPRPVLVKNTMLAVS</sequence>
<organism evidence="1 2">
    <name type="scientific">Scortum barcoo</name>
    <name type="common">barcoo grunter</name>
    <dbReference type="NCBI Taxonomy" id="214431"/>
    <lineage>
        <taxon>Eukaryota</taxon>
        <taxon>Metazoa</taxon>
        <taxon>Chordata</taxon>
        <taxon>Craniata</taxon>
        <taxon>Vertebrata</taxon>
        <taxon>Euteleostomi</taxon>
        <taxon>Actinopterygii</taxon>
        <taxon>Neopterygii</taxon>
        <taxon>Teleostei</taxon>
        <taxon>Neoteleostei</taxon>
        <taxon>Acanthomorphata</taxon>
        <taxon>Eupercaria</taxon>
        <taxon>Centrarchiformes</taxon>
        <taxon>Terapontoidei</taxon>
        <taxon>Terapontidae</taxon>
        <taxon>Scortum</taxon>
    </lineage>
</organism>
<reference evidence="1" key="1">
    <citation type="submission" date="2022-04" db="EMBL/GenBank/DDBJ databases">
        <title>Jade perch genome.</title>
        <authorList>
            <person name="Chao B."/>
        </authorList>
    </citation>
    <scope>NUCLEOTIDE SEQUENCE</scope>
    <source>
        <strain evidence="1">CB-2022</strain>
    </source>
</reference>
<feature type="non-terminal residue" evidence="1">
    <location>
        <position position="1"/>
    </location>
</feature>
<proteinExistence type="predicted"/>
<comment type="caution">
    <text evidence="1">The sequence shown here is derived from an EMBL/GenBank/DDBJ whole genome shotgun (WGS) entry which is preliminary data.</text>
</comment>